<organism evidence="1">
    <name type="scientific">Anguilla anguilla</name>
    <name type="common">European freshwater eel</name>
    <name type="synonym">Muraena anguilla</name>
    <dbReference type="NCBI Taxonomy" id="7936"/>
    <lineage>
        <taxon>Eukaryota</taxon>
        <taxon>Metazoa</taxon>
        <taxon>Chordata</taxon>
        <taxon>Craniata</taxon>
        <taxon>Vertebrata</taxon>
        <taxon>Euteleostomi</taxon>
        <taxon>Actinopterygii</taxon>
        <taxon>Neopterygii</taxon>
        <taxon>Teleostei</taxon>
        <taxon>Anguilliformes</taxon>
        <taxon>Anguillidae</taxon>
        <taxon>Anguilla</taxon>
    </lineage>
</organism>
<protein>
    <submittedName>
        <fullName evidence="1">Uncharacterized protein</fullName>
    </submittedName>
</protein>
<proteinExistence type="predicted"/>
<reference evidence="1" key="2">
    <citation type="journal article" date="2015" name="Fish Shellfish Immunol.">
        <title>Early steps in the European eel (Anguilla anguilla)-Vibrio vulnificus interaction in the gills: Role of the RtxA13 toxin.</title>
        <authorList>
            <person name="Callol A."/>
            <person name="Pajuelo D."/>
            <person name="Ebbesson L."/>
            <person name="Teles M."/>
            <person name="MacKenzie S."/>
            <person name="Amaro C."/>
        </authorList>
    </citation>
    <scope>NUCLEOTIDE SEQUENCE</scope>
</reference>
<dbReference type="AlphaFoldDB" id="A0A0E9TIW7"/>
<accession>A0A0E9TIW7</accession>
<reference evidence="1" key="1">
    <citation type="submission" date="2014-11" db="EMBL/GenBank/DDBJ databases">
        <authorList>
            <person name="Amaro Gonzalez C."/>
        </authorList>
    </citation>
    <scope>NUCLEOTIDE SEQUENCE</scope>
</reference>
<evidence type="ECO:0000313" key="1">
    <source>
        <dbReference type="EMBL" id="JAH53536.1"/>
    </source>
</evidence>
<sequence>MEYDKEKILSESARNSVDTLYKTSGLYDV</sequence>
<name>A0A0E9TIW7_ANGAN</name>
<dbReference type="EMBL" id="GBXM01055041">
    <property type="protein sequence ID" value="JAH53536.1"/>
    <property type="molecule type" value="Transcribed_RNA"/>
</dbReference>